<keyword evidence="8 12" id="KW-0472">Membrane</keyword>
<evidence type="ECO:0000256" key="4">
    <source>
        <dbReference type="ARBA" id="ARBA00022448"/>
    </source>
</evidence>
<keyword evidence="6 12" id="KW-0812">Transmembrane</keyword>
<evidence type="ECO:0000313" key="14">
    <source>
        <dbReference type="EMBL" id="CAA9288566.1"/>
    </source>
</evidence>
<proteinExistence type="inferred from homology"/>
<feature type="transmembrane region" description="Helical" evidence="12">
    <location>
        <begin position="97"/>
        <end position="119"/>
    </location>
</feature>
<dbReference type="PANTHER" id="PTHR43029:SF10">
    <property type="entry name" value="AMMONIUM TRANSPORTER MEP2"/>
    <property type="match status" value="1"/>
</dbReference>
<comment type="similarity">
    <text evidence="2 12">Belongs to the ammonia transporter channel (TC 1.A.11.2) family.</text>
</comment>
<evidence type="ECO:0000256" key="9">
    <source>
        <dbReference type="ARBA" id="ARBA00023177"/>
    </source>
</evidence>
<dbReference type="FunFam" id="1.10.3430.10:FF:000007">
    <property type="entry name" value="Ammonium transporter"/>
    <property type="match status" value="1"/>
</dbReference>
<feature type="domain" description="Ammonium transporter AmtB-like" evidence="13">
    <location>
        <begin position="13"/>
        <end position="426"/>
    </location>
</feature>
<feature type="transmembrane region" description="Helical" evidence="12">
    <location>
        <begin position="378"/>
        <end position="399"/>
    </location>
</feature>
<sequence length="459" mass="47978">MTPLLELDTGSTAWILTSASLVLLMTPGLALFYGGMVRAKSVLNMMMMSFGALALISVLWVLYGYSFAFGNDIGGGLLGDPTEFFGLRGLMTEDPEAAYPAMAFVGFQAVFAIITVALISGAIADRAKFSTWMVFSGIWASLVYFPVAHWVFDFTLTDDADVVTHTGGWIANQLSAIDFAGGTAVHINAGAAGLALALVLGKRLGWRRDPMRPHNLTLVMIGAGLLWFGWFGFNAGSALGANNTAAVVWVNTLVATAAAVLAWLLTEKIRDGHPTSLGAASGVVAGLVAITPACSAVSPVGAIVVGLVAGVLCALAVGLKYKLGYDDSLDVVGVHLVGGLWGTIAIGFLLSPDSPAGLSYETSGLFYGGGVEQLWRQIVGALAVLVYSFVLTLLIGIALQKTIGFRLDQEAEMAGIDNAEHAETGYDLGNLTSSLRGSLPATAARRADEDHNHDEEVSA</sequence>
<evidence type="ECO:0000256" key="6">
    <source>
        <dbReference type="ARBA" id="ARBA00022692"/>
    </source>
</evidence>
<name>A0A6J4JVA9_9ACTN</name>
<dbReference type="InterPro" id="IPR024041">
    <property type="entry name" value="NH4_transpt_AmtB-like_dom"/>
</dbReference>
<feature type="transmembrane region" description="Helical" evidence="12">
    <location>
        <begin position="213"/>
        <end position="233"/>
    </location>
</feature>
<protein>
    <recommendedName>
        <fullName evidence="10 12">Ammonium transporter</fullName>
    </recommendedName>
</protein>
<evidence type="ECO:0000256" key="12">
    <source>
        <dbReference type="RuleBase" id="RU362002"/>
    </source>
</evidence>
<dbReference type="Gene3D" id="1.10.3430.10">
    <property type="entry name" value="Ammonium transporter AmtB like domains"/>
    <property type="match status" value="1"/>
</dbReference>
<evidence type="ECO:0000256" key="3">
    <source>
        <dbReference type="ARBA" id="ARBA00011233"/>
    </source>
</evidence>
<keyword evidence="7 12" id="KW-1133">Transmembrane helix</keyword>
<comment type="function">
    <text evidence="11">Involved in the uptake of ammonium/ammonia (NH(4)(+)/NH(3)).</text>
</comment>
<dbReference type="SUPFAM" id="SSF111352">
    <property type="entry name" value="Ammonium transporter"/>
    <property type="match status" value="1"/>
</dbReference>
<gene>
    <name evidence="14" type="ORF">AVDCRST_MAG61-138</name>
</gene>
<organism evidence="14">
    <name type="scientific">uncultured Friedmanniella sp</name>
    <dbReference type="NCBI Taxonomy" id="335381"/>
    <lineage>
        <taxon>Bacteria</taxon>
        <taxon>Bacillati</taxon>
        <taxon>Actinomycetota</taxon>
        <taxon>Actinomycetes</taxon>
        <taxon>Propionibacteriales</taxon>
        <taxon>Nocardioidaceae</taxon>
        <taxon>Friedmanniella</taxon>
        <taxon>environmental samples</taxon>
    </lineage>
</organism>
<reference evidence="14" key="1">
    <citation type="submission" date="2020-02" db="EMBL/GenBank/DDBJ databases">
        <authorList>
            <person name="Meier V. D."/>
        </authorList>
    </citation>
    <scope>NUCLEOTIDE SEQUENCE</scope>
    <source>
        <strain evidence="14">AVDCRST_MAG61</strain>
    </source>
</reference>
<comment type="subcellular location">
    <subcellularLocation>
        <location evidence="1 12">Cell membrane</location>
        <topology evidence="1 12">Multi-pass membrane protein</topology>
    </subcellularLocation>
</comment>
<feature type="transmembrane region" description="Helical" evidence="12">
    <location>
        <begin position="131"/>
        <end position="152"/>
    </location>
</feature>
<dbReference type="InterPro" id="IPR029020">
    <property type="entry name" value="Ammonium/urea_transptr"/>
</dbReference>
<feature type="transmembrane region" description="Helical" evidence="12">
    <location>
        <begin position="300"/>
        <end position="319"/>
    </location>
</feature>
<dbReference type="PANTHER" id="PTHR43029">
    <property type="entry name" value="AMMONIUM TRANSPORTER MEP2"/>
    <property type="match status" value="1"/>
</dbReference>
<evidence type="ECO:0000256" key="11">
    <source>
        <dbReference type="ARBA" id="ARBA00054862"/>
    </source>
</evidence>
<dbReference type="PROSITE" id="PS01219">
    <property type="entry name" value="AMMONIUM_TRANSP"/>
    <property type="match status" value="1"/>
</dbReference>
<evidence type="ECO:0000256" key="10">
    <source>
        <dbReference type="ARBA" id="ARBA00050025"/>
    </source>
</evidence>
<dbReference type="NCBIfam" id="TIGR00836">
    <property type="entry name" value="amt"/>
    <property type="match status" value="1"/>
</dbReference>
<feature type="transmembrane region" description="Helical" evidence="12">
    <location>
        <begin position="331"/>
        <end position="350"/>
    </location>
</feature>
<dbReference type="InterPro" id="IPR001905">
    <property type="entry name" value="Ammonium_transpt"/>
</dbReference>
<evidence type="ECO:0000256" key="2">
    <source>
        <dbReference type="ARBA" id="ARBA00005887"/>
    </source>
</evidence>
<feature type="transmembrane region" description="Helical" evidence="12">
    <location>
        <begin position="277"/>
        <end position="294"/>
    </location>
</feature>
<accession>A0A6J4JVA9</accession>
<dbReference type="Pfam" id="PF00909">
    <property type="entry name" value="Ammonium_transp"/>
    <property type="match status" value="1"/>
</dbReference>
<dbReference type="GO" id="GO:0008519">
    <property type="term" value="F:ammonium channel activity"/>
    <property type="evidence" value="ECO:0007669"/>
    <property type="project" value="InterPro"/>
</dbReference>
<dbReference type="InterPro" id="IPR018047">
    <property type="entry name" value="Ammonium_transpt_CS"/>
</dbReference>
<feature type="transmembrane region" description="Helical" evidence="12">
    <location>
        <begin position="12"/>
        <end position="33"/>
    </location>
</feature>
<dbReference type="AlphaFoldDB" id="A0A6J4JVA9"/>
<evidence type="ECO:0000256" key="7">
    <source>
        <dbReference type="ARBA" id="ARBA00022989"/>
    </source>
</evidence>
<evidence type="ECO:0000256" key="5">
    <source>
        <dbReference type="ARBA" id="ARBA00022475"/>
    </source>
</evidence>
<evidence type="ECO:0000256" key="1">
    <source>
        <dbReference type="ARBA" id="ARBA00004651"/>
    </source>
</evidence>
<keyword evidence="4 12" id="KW-0813">Transport</keyword>
<evidence type="ECO:0000256" key="8">
    <source>
        <dbReference type="ARBA" id="ARBA00023136"/>
    </source>
</evidence>
<dbReference type="GO" id="GO:0005886">
    <property type="term" value="C:plasma membrane"/>
    <property type="evidence" value="ECO:0007669"/>
    <property type="project" value="UniProtKB-SubCell"/>
</dbReference>
<feature type="transmembrane region" description="Helical" evidence="12">
    <location>
        <begin position="45"/>
        <end position="63"/>
    </location>
</feature>
<keyword evidence="9 12" id="KW-0924">Ammonia transport</keyword>
<keyword evidence="5" id="KW-1003">Cell membrane</keyword>
<feature type="transmembrane region" description="Helical" evidence="12">
    <location>
        <begin position="245"/>
        <end position="265"/>
    </location>
</feature>
<dbReference type="EMBL" id="CADCTT010000001">
    <property type="protein sequence ID" value="CAA9288566.1"/>
    <property type="molecule type" value="Genomic_DNA"/>
</dbReference>
<feature type="transmembrane region" description="Helical" evidence="12">
    <location>
        <begin position="179"/>
        <end position="201"/>
    </location>
</feature>
<comment type="subunit">
    <text evidence="3">Homotrimer.</text>
</comment>
<evidence type="ECO:0000259" key="13">
    <source>
        <dbReference type="Pfam" id="PF00909"/>
    </source>
</evidence>